<feature type="compositionally biased region" description="Basic and acidic residues" evidence="1">
    <location>
        <begin position="151"/>
        <end position="163"/>
    </location>
</feature>
<reference evidence="3 4" key="1">
    <citation type="journal article" date="2013" name="PLoS Genet.">
        <title>Genomic mechanisms accounting for the adaptation to parasitism in nematode-trapping fungi.</title>
        <authorList>
            <person name="Meerupati T."/>
            <person name="Andersson K.M."/>
            <person name="Friman E."/>
            <person name="Kumar D."/>
            <person name="Tunlid A."/>
            <person name="Ahren D."/>
        </authorList>
    </citation>
    <scope>NUCLEOTIDE SEQUENCE [LARGE SCALE GENOMIC DNA]</scope>
    <source>
        <strain evidence="3 4">CBS 200.50</strain>
    </source>
</reference>
<sequence length="319" mass="34718">MTFLSLKKRQARATGKASSSSSPVAPAPANLTRVSVTCVRPGNIGAHLKTPTVIMIRKALDLTEADYEKIRDLVTTAIQDSEVLRTFDLDVNRSSQQERDIFCNAISDALAPQLAQDPELFKKLVDTHRAISPWLLYKFVLLRRKRMKVGGKSDENEVSRDDSSVYELDIDNTNTASPTPAGTIKLANPFQPNEGGKSKDGLKTVSNKKAGGRSKILTGDNASDLSIAHPPAKKAKEGSGYSTSSDEELQNAAAQPGNLEAKSEALFRRQIEEIGKAKLDGTVDETLDEEGPWDKIILLFAWFAVVSALALGIYSTQFL</sequence>
<dbReference type="HOGENOM" id="CLU_871595_0_0_1"/>
<dbReference type="OrthoDB" id="5428585at2759"/>
<proteinExistence type="predicted"/>
<evidence type="ECO:0000313" key="3">
    <source>
        <dbReference type="EMBL" id="EPS43654.1"/>
    </source>
</evidence>
<keyword evidence="2" id="KW-1133">Transmembrane helix</keyword>
<reference evidence="4" key="2">
    <citation type="submission" date="2013-04" db="EMBL/GenBank/DDBJ databases">
        <title>Genomic mechanisms accounting for the adaptation to parasitism in nematode-trapping fungi.</title>
        <authorList>
            <person name="Ahren D.G."/>
        </authorList>
    </citation>
    <scope>NUCLEOTIDE SEQUENCE [LARGE SCALE GENOMIC DNA]</scope>
    <source>
        <strain evidence="4">CBS 200.50</strain>
    </source>
</reference>
<keyword evidence="2" id="KW-0812">Transmembrane</keyword>
<accession>S8AL60</accession>
<organism evidence="3 4">
    <name type="scientific">Dactylellina haptotyla (strain CBS 200.50)</name>
    <name type="common">Nematode-trapping fungus</name>
    <name type="synonym">Monacrosporium haptotylum</name>
    <dbReference type="NCBI Taxonomy" id="1284197"/>
    <lineage>
        <taxon>Eukaryota</taxon>
        <taxon>Fungi</taxon>
        <taxon>Dikarya</taxon>
        <taxon>Ascomycota</taxon>
        <taxon>Pezizomycotina</taxon>
        <taxon>Orbiliomycetes</taxon>
        <taxon>Orbiliales</taxon>
        <taxon>Orbiliaceae</taxon>
        <taxon>Dactylellina</taxon>
    </lineage>
</organism>
<protein>
    <submittedName>
        <fullName evidence="3">Uncharacterized protein</fullName>
    </submittedName>
</protein>
<keyword evidence="2" id="KW-0472">Membrane</keyword>
<dbReference type="Proteomes" id="UP000015100">
    <property type="component" value="Unassembled WGS sequence"/>
</dbReference>
<dbReference type="AlphaFoldDB" id="S8AL60"/>
<feature type="transmembrane region" description="Helical" evidence="2">
    <location>
        <begin position="296"/>
        <end position="314"/>
    </location>
</feature>
<feature type="compositionally biased region" description="Polar residues" evidence="1">
    <location>
        <begin position="171"/>
        <end position="180"/>
    </location>
</feature>
<feature type="region of interest" description="Disordered" evidence="1">
    <location>
        <begin position="150"/>
        <end position="260"/>
    </location>
</feature>
<evidence type="ECO:0000313" key="4">
    <source>
        <dbReference type="Proteomes" id="UP000015100"/>
    </source>
</evidence>
<keyword evidence="4" id="KW-1185">Reference proteome</keyword>
<gene>
    <name evidence="3" type="ORF">H072_2421</name>
</gene>
<evidence type="ECO:0000256" key="2">
    <source>
        <dbReference type="SAM" id="Phobius"/>
    </source>
</evidence>
<dbReference type="EMBL" id="AQGS01000071">
    <property type="protein sequence ID" value="EPS43654.1"/>
    <property type="molecule type" value="Genomic_DNA"/>
</dbReference>
<name>S8AL60_DACHA</name>
<evidence type="ECO:0000256" key="1">
    <source>
        <dbReference type="SAM" id="MobiDB-lite"/>
    </source>
</evidence>
<comment type="caution">
    <text evidence="3">The sequence shown here is derived from an EMBL/GenBank/DDBJ whole genome shotgun (WGS) entry which is preliminary data.</text>
</comment>